<gene>
    <name evidence="7" type="primary">ABSGL_12946.1 scaffold 13518</name>
</gene>
<dbReference type="STRING" id="4829.A0A168RRY5"/>
<feature type="region of interest" description="Disordered" evidence="5">
    <location>
        <begin position="1"/>
        <end position="126"/>
    </location>
</feature>
<feature type="compositionally biased region" description="Basic and acidic residues" evidence="5">
    <location>
        <begin position="1"/>
        <end position="14"/>
    </location>
</feature>
<proteinExistence type="predicted"/>
<dbReference type="InParanoid" id="A0A168RRY5"/>
<evidence type="ECO:0000256" key="5">
    <source>
        <dbReference type="SAM" id="MobiDB-lite"/>
    </source>
</evidence>
<comment type="subcellular location">
    <subcellularLocation>
        <location evidence="3 4">Nucleus</location>
    </subcellularLocation>
</comment>
<feature type="DNA-binding region" description="Homeobox" evidence="3">
    <location>
        <begin position="208"/>
        <end position="267"/>
    </location>
</feature>
<dbReference type="GO" id="GO:0030154">
    <property type="term" value="P:cell differentiation"/>
    <property type="evidence" value="ECO:0007669"/>
    <property type="project" value="TreeGrafter"/>
</dbReference>
<feature type="compositionally biased region" description="Polar residues" evidence="5">
    <location>
        <begin position="48"/>
        <end position="58"/>
    </location>
</feature>
<evidence type="ECO:0000256" key="1">
    <source>
        <dbReference type="ARBA" id="ARBA00023125"/>
    </source>
</evidence>
<dbReference type="InterPro" id="IPR051000">
    <property type="entry name" value="Homeobox_DNA-bind_prot"/>
</dbReference>
<evidence type="ECO:0000259" key="6">
    <source>
        <dbReference type="PROSITE" id="PS50071"/>
    </source>
</evidence>
<dbReference type="Proteomes" id="UP000078561">
    <property type="component" value="Unassembled WGS sequence"/>
</dbReference>
<evidence type="ECO:0000256" key="3">
    <source>
        <dbReference type="PROSITE-ProRule" id="PRU00108"/>
    </source>
</evidence>
<accession>A0A168RRY5</accession>
<dbReference type="InterPro" id="IPR001356">
    <property type="entry name" value="HD"/>
</dbReference>
<feature type="compositionally biased region" description="Basic residues" evidence="5">
    <location>
        <begin position="206"/>
        <end position="215"/>
    </location>
</feature>
<evidence type="ECO:0000313" key="7">
    <source>
        <dbReference type="EMBL" id="SAM07307.1"/>
    </source>
</evidence>
<keyword evidence="8" id="KW-1185">Reference proteome</keyword>
<feature type="region of interest" description="Disordered" evidence="5">
    <location>
        <begin position="192"/>
        <end position="215"/>
    </location>
</feature>
<dbReference type="PANTHER" id="PTHR24324">
    <property type="entry name" value="HOMEOBOX PROTEIN HHEX"/>
    <property type="match status" value="1"/>
</dbReference>
<sequence>MLNDEKDPYFHDTMLKSLPPSPPPRSSMLDITNLLCQNEFDDDLPKTPSLSAPSSPIHTSRKPCLPPPFINLGQDSPINPRHSPYSFSSMPSSPLTPPLRQPYSSSVTSLSSFDGDDDGLPRSSPYNIQQQSIRYLYNHRLLMIMPQDNERMQDRTINLSNHSGLINMDNSNDKTAHGSLSTCYLRDDGDDEGDDDDDDDMDHQQHRIKTKRRRATKKQLQVLHRVFEHTFFPSTQVRAQLGRQLGMNPRTVQIWFQNRRQALRTKEKQKTQML</sequence>
<keyword evidence="3 4" id="KW-0539">Nucleus</keyword>
<dbReference type="Pfam" id="PF00046">
    <property type="entry name" value="Homeodomain"/>
    <property type="match status" value="1"/>
</dbReference>
<dbReference type="SMART" id="SM00389">
    <property type="entry name" value="HOX"/>
    <property type="match status" value="1"/>
</dbReference>
<dbReference type="SUPFAM" id="SSF46689">
    <property type="entry name" value="Homeodomain-like"/>
    <property type="match status" value="1"/>
</dbReference>
<dbReference type="Gene3D" id="1.10.10.60">
    <property type="entry name" value="Homeodomain-like"/>
    <property type="match status" value="1"/>
</dbReference>
<dbReference type="GO" id="GO:0005634">
    <property type="term" value="C:nucleus"/>
    <property type="evidence" value="ECO:0007669"/>
    <property type="project" value="UniProtKB-SubCell"/>
</dbReference>
<organism evidence="7">
    <name type="scientific">Absidia glauca</name>
    <name type="common">Pin mould</name>
    <dbReference type="NCBI Taxonomy" id="4829"/>
    <lineage>
        <taxon>Eukaryota</taxon>
        <taxon>Fungi</taxon>
        <taxon>Fungi incertae sedis</taxon>
        <taxon>Mucoromycota</taxon>
        <taxon>Mucoromycotina</taxon>
        <taxon>Mucoromycetes</taxon>
        <taxon>Mucorales</taxon>
        <taxon>Cunninghamellaceae</taxon>
        <taxon>Absidia</taxon>
    </lineage>
</organism>
<protein>
    <recommendedName>
        <fullName evidence="6">Homeobox domain-containing protein</fullName>
    </recommendedName>
</protein>
<dbReference type="GO" id="GO:0006357">
    <property type="term" value="P:regulation of transcription by RNA polymerase II"/>
    <property type="evidence" value="ECO:0007669"/>
    <property type="project" value="TreeGrafter"/>
</dbReference>
<feature type="compositionally biased region" description="Low complexity" evidence="5">
    <location>
        <begin position="83"/>
        <end position="93"/>
    </location>
</feature>
<dbReference type="EMBL" id="LT554731">
    <property type="protein sequence ID" value="SAM07307.1"/>
    <property type="molecule type" value="Genomic_DNA"/>
</dbReference>
<keyword evidence="2 3" id="KW-0371">Homeobox</keyword>
<keyword evidence="1 3" id="KW-0238">DNA-binding</keyword>
<feature type="compositionally biased region" description="Acidic residues" evidence="5">
    <location>
        <begin position="192"/>
        <end position="201"/>
    </location>
</feature>
<dbReference type="InterPro" id="IPR009057">
    <property type="entry name" value="Homeodomain-like_sf"/>
</dbReference>
<evidence type="ECO:0000313" key="8">
    <source>
        <dbReference type="Proteomes" id="UP000078561"/>
    </source>
</evidence>
<feature type="domain" description="Homeobox" evidence="6">
    <location>
        <begin position="206"/>
        <end position="266"/>
    </location>
</feature>
<dbReference type="GO" id="GO:0000978">
    <property type="term" value="F:RNA polymerase II cis-regulatory region sequence-specific DNA binding"/>
    <property type="evidence" value="ECO:0007669"/>
    <property type="project" value="TreeGrafter"/>
</dbReference>
<dbReference type="AlphaFoldDB" id="A0A168RRY5"/>
<evidence type="ECO:0000256" key="4">
    <source>
        <dbReference type="RuleBase" id="RU000682"/>
    </source>
</evidence>
<dbReference type="OrthoDB" id="6159439at2759"/>
<dbReference type="CDD" id="cd00086">
    <property type="entry name" value="homeodomain"/>
    <property type="match status" value="1"/>
</dbReference>
<name>A0A168RRY5_ABSGL</name>
<evidence type="ECO:0000256" key="2">
    <source>
        <dbReference type="ARBA" id="ARBA00023155"/>
    </source>
</evidence>
<feature type="compositionally biased region" description="Polar residues" evidence="5">
    <location>
        <begin position="102"/>
        <end position="112"/>
    </location>
</feature>
<dbReference type="PANTHER" id="PTHR24324:SF9">
    <property type="entry name" value="HOMEOBOX DOMAIN-CONTAINING PROTEIN"/>
    <property type="match status" value="1"/>
</dbReference>
<reference evidence="7" key="1">
    <citation type="submission" date="2016-04" db="EMBL/GenBank/DDBJ databases">
        <authorList>
            <person name="Evans L.H."/>
            <person name="Alamgir A."/>
            <person name="Owens N."/>
            <person name="Weber N.D."/>
            <person name="Virtaneva K."/>
            <person name="Barbian K."/>
            <person name="Babar A."/>
            <person name="Rosenke K."/>
        </authorList>
    </citation>
    <scope>NUCLEOTIDE SEQUENCE [LARGE SCALE GENOMIC DNA]</scope>
    <source>
        <strain evidence="7">CBS 101.48</strain>
    </source>
</reference>
<dbReference type="PROSITE" id="PS50071">
    <property type="entry name" value="HOMEOBOX_2"/>
    <property type="match status" value="1"/>
</dbReference>